<keyword evidence="5" id="KW-1133">Transmembrane helix</keyword>
<evidence type="ECO:0000256" key="6">
    <source>
        <dbReference type="SAM" id="SignalP"/>
    </source>
</evidence>
<feature type="signal peptide" evidence="6">
    <location>
        <begin position="1"/>
        <end position="26"/>
    </location>
</feature>
<dbReference type="GO" id="GO:0052621">
    <property type="term" value="F:diguanylate cyclase activity"/>
    <property type="evidence" value="ECO:0007669"/>
    <property type="project" value="UniProtKB-EC"/>
</dbReference>
<name>A0AAW6R1L2_9GAMM</name>
<dbReference type="CDD" id="cd13708">
    <property type="entry name" value="PBP2_BvgS_like_1"/>
    <property type="match status" value="1"/>
</dbReference>
<keyword evidence="5" id="KW-0812">Transmembrane</keyword>
<dbReference type="SMART" id="SM00062">
    <property type="entry name" value="PBPb"/>
    <property type="match status" value="1"/>
</dbReference>
<dbReference type="PROSITE" id="PS50887">
    <property type="entry name" value="GGDEF"/>
    <property type="match status" value="1"/>
</dbReference>
<keyword evidence="5" id="KW-0472">Membrane</keyword>
<protein>
    <recommendedName>
        <fullName evidence="2">diguanylate cyclase</fullName>
        <ecNumber evidence="2">2.7.7.65</ecNumber>
    </recommendedName>
</protein>
<comment type="catalytic activity">
    <reaction evidence="3">
        <text>2 GTP = 3',3'-c-di-GMP + 2 diphosphate</text>
        <dbReference type="Rhea" id="RHEA:24898"/>
        <dbReference type="ChEBI" id="CHEBI:33019"/>
        <dbReference type="ChEBI" id="CHEBI:37565"/>
        <dbReference type="ChEBI" id="CHEBI:58805"/>
        <dbReference type="EC" id="2.7.7.65"/>
    </reaction>
</comment>
<dbReference type="SUPFAM" id="SSF55073">
    <property type="entry name" value="Nucleotide cyclase"/>
    <property type="match status" value="1"/>
</dbReference>
<dbReference type="GO" id="GO:0005886">
    <property type="term" value="C:plasma membrane"/>
    <property type="evidence" value="ECO:0007669"/>
    <property type="project" value="TreeGrafter"/>
</dbReference>
<dbReference type="Proteomes" id="UP001152518">
    <property type="component" value="Unassembled WGS sequence"/>
</dbReference>
<dbReference type="InterPro" id="IPR043128">
    <property type="entry name" value="Rev_trsase/Diguanyl_cyclase"/>
</dbReference>
<dbReference type="InterPro" id="IPR029787">
    <property type="entry name" value="Nucleotide_cyclase"/>
</dbReference>
<dbReference type="Pfam" id="PF00990">
    <property type="entry name" value="GGDEF"/>
    <property type="match status" value="1"/>
</dbReference>
<dbReference type="PANTHER" id="PTHR45138:SF9">
    <property type="entry name" value="DIGUANYLATE CYCLASE DGCM-RELATED"/>
    <property type="match status" value="1"/>
</dbReference>
<evidence type="ECO:0000256" key="3">
    <source>
        <dbReference type="ARBA" id="ARBA00034247"/>
    </source>
</evidence>
<dbReference type="SUPFAM" id="SSF53850">
    <property type="entry name" value="Periplasmic binding protein-like II"/>
    <property type="match status" value="1"/>
</dbReference>
<dbReference type="CDD" id="cd01949">
    <property type="entry name" value="GGDEF"/>
    <property type="match status" value="1"/>
</dbReference>
<dbReference type="EMBL" id="SUNE01000016">
    <property type="protein sequence ID" value="MDG5901635.1"/>
    <property type="molecule type" value="Genomic_DNA"/>
</dbReference>
<accession>A0AAW6R1L2</accession>
<reference evidence="8" key="1">
    <citation type="journal article" date="2019" name="Int J Environ Res Public Health">
        <title>Characterization of Chromosome-Mediated BlaOXA-894 in Shewanella xiamenensis Isolated from Pig Wastewater.</title>
        <authorList>
            <person name="Zou H."/>
            <person name="Zhou Z."/>
            <person name="Xia H."/>
            <person name="Zhao Q."/>
            <person name="Li X."/>
        </authorList>
    </citation>
    <scope>NUCLEOTIDE SEQUENCE</scope>
    <source>
        <strain evidence="8">2015oxa</strain>
    </source>
</reference>
<evidence type="ECO:0000256" key="5">
    <source>
        <dbReference type="SAM" id="Phobius"/>
    </source>
</evidence>
<feature type="transmembrane region" description="Helical" evidence="5">
    <location>
        <begin position="273"/>
        <end position="295"/>
    </location>
</feature>
<dbReference type="InterPro" id="IPR050469">
    <property type="entry name" value="Diguanylate_Cyclase"/>
</dbReference>
<keyword evidence="6" id="KW-0732">Signal</keyword>
<gene>
    <name evidence="8" type="ORF">E2650_17405</name>
</gene>
<sequence length="489" mass="56176">MYLRSYMGCRFWFLLFCLCSPLTVSAERLASRYLKTADDDASSRQLVRYCVDPDWLPYEAIREGKHVGVSSDYIRYIESHSPLKFILVPTTSWSETLNFLQAGRCDLTPMLNKTATREQFLHFSHVYFHSPNVLVSLKEQPFLQGFENIGSRTLAVPKGYRLAEYIQQYYPRVKIIEVASEPAGLEAVLDKRADLFVGSMFSVNAYIQQTGFNHLKIAGWGGPEDELRMGVSLGHEALLPILNQVLDDVDELERIRIYQKWNNITVIDETNYWLIYQVIAGTLLVIFLLAIRTYFISRYNRRLTDKNTQLEALRRQLEQTNAELEFLSTHDPLTKLYNRHYFNRQFVHEHRSETATESTICLVMLDIDFFKEINDTLGHTVGDNILMELSTVLQHCVCESDVVARWGGEEFVILCHQTSITLVNSLCQRIAAAIKDYRFSGDVRLTCSFGIAKLASNEPMQSCFERADKALYQAKALGRNQICIDESNA</sequence>
<dbReference type="Pfam" id="PF00497">
    <property type="entry name" value="SBP_bac_3"/>
    <property type="match status" value="1"/>
</dbReference>
<dbReference type="FunFam" id="3.30.70.270:FF:000001">
    <property type="entry name" value="Diguanylate cyclase domain protein"/>
    <property type="match status" value="1"/>
</dbReference>
<dbReference type="InterPro" id="IPR000160">
    <property type="entry name" value="GGDEF_dom"/>
</dbReference>
<feature type="domain" description="GGDEF" evidence="7">
    <location>
        <begin position="358"/>
        <end position="487"/>
    </location>
</feature>
<dbReference type="PANTHER" id="PTHR45138">
    <property type="entry name" value="REGULATORY COMPONENTS OF SENSORY TRANSDUCTION SYSTEM"/>
    <property type="match status" value="1"/>
</dbReference>
<reference evidence="8" key="2">
    <citation type="submission" date="2019-04" db="EMBL/GenBank/DDBJ databases">
        <authorList>
            <person name="Zou H."/>
        </authorList>
    </citation>
    <scope>NUCLEOTIDE SEQUENCE</scope>
    <source>
        <strain evidence="8">2015oxa</strain>
    </source>
</reference>
<proteinExistence type="predicted"/>
<evidence type="ECO:0000256" key="4">
    <source>
        <dbReference type="SAM" id="Coils"/>
    </source>
</evidence>
<comment type="cofactor">
    <cofactor evidence="1">
        <name>Mg(2+)</name>
        <dbReference type="ChEBI" id="CHEBI:18420"/>
    </cofactor>
</comment>
<dbReference type="SMART" id="SM00267">
    <property type="entry name" value="GGDEF"/>
    <property type="match status" value="1"/>
</dbReference>
<dbReference type="NCBIfam" id="TIGR00254">
    <property type="entry name" value="GGDEF"/>
    <property type="match status" value="1"/>
</dbReference>
<dbReference type="EC" id="2.7.7.65" evidence="2"/>
<dbReference type="GO" id="GO:1902201">
    <property type="term" value="P:negative regulation of bacterial-type flagellum-dependent cell motility"/>
    <property type="evidence" value="ECO:0007669"/>
    <property type="project" value="TreeGrafter"/>
</dbReference>
<comment type="caution">
    <text evidence="8">The sequence shown here is derived from an EMBL/GenBank/DDBJ whole genome shotgun (WGS) entry which is preliminary data.</text>
</comment>
<dbReference type="GO" id="GO:0043709">
    <property type="term" value="P:cell adhesion involved in single-species biofilm formation"/>
    <property type="evidence" value="ECO:0007669"/>
    <property type="project" value="TreeGrafter"/>
</dbReference>
<organism evidence="8">
    <name type="scientific">Shewanella xiamenensis</name>
    <dbReference type="NCBI Taxonomy" id="332186"/>
    <lineage>
        <taxon>Bacteria</taxon>
        <taxon>Pseudomonadati</taxon>
        <taxon>Pseudomonadota</taxon>
        <taxon>Gammaproteobacteria</taxon>
        <taxon>Alteromonadales</taxon>
        <taxon>Shewanellaceae</taxon>
        <taxon>Shewanella</taxon>
    </lineage>
</organism>
<feature type="coiled-coil region" evidence="4">
    <location>
        <begin position="296"/>
        <end position="330"/>
    </location>
</feature>
<keyword evidence="4" id="KW-0175">Coiled coil</keyword>
<evidence type="ECO:0000256" key="1">
    <source>
        <dbReference type="ARBA" id="ARBA00001946"/>
    </source>
</evidence>
<evidence type="ECO:0000256" key="2">
    <source>
        <dbReference type="ARBA" id="ARBA00012528"/>
    </source>
</evidence>
<evidence type="ECO:0000313" key="8">
    <source>
        <dbReference type="EMBL" id="MDG5901635.1"/>
    </source>
</evidence>
<dbReference type="Gene3D" id="3.30.70.270">
    <property type="match status" value="1"/>
</dbReference>
<dbReference type="Gene3D" id="3.40.190.10">
    <property type="entry name" value="Periplasmic binding protein-like II"/>
    <property type="match status" value="2"/>
</dbReference>
<dbReference type="AlphaFoldDB" id="A0AAW6R1L2"/>
<dbReference type="InterPro" id="IPR001638">
    <property type="entry name" value="Solute-binding_3/MltF_N"/>
</dbReference>
<evidence type="ECO:0000259" key="7">
    <source>
        <dbReference type="PROSITE" id="PS50887"/>
    </source>
</evidence>
<feature type="chain" id="PRO_5043857399" description="diguanylate cyclase" evidence="6">
    <location>
        <begin position="27"/>
        <end position="489"/>
    </location>
</feature>